<reference evidence="9" key="1">
    <citation type="submission" date="2016-10" db="EMBL/GenBank/DDBJ databases">
        <authorList>
            <person name="Varghese N."/>
            <person name="Submissions S."/>
        </authorList>
    </citation>
    <scope>NUCLEOTIDE SEQUENCE [LARGE SCALE GENOMIC DNA]</scope>
    <source>
        <strain evidence="9">CGMCC 1.3431</strain>
    </source>
</reference>
<sequence length="498" mass="54706">MRKLLTTTILSGLLLASGAIAEIPNGGWVFDSSPDYPGFTRLVIEEKKGKLSGKVTSKWYGDLPLTDLHADGDNLVFKLYNGNPRVTMTDIVVKSEGKSVRMTGKVWYQDFDLTAHKGKRSELKALDFPTFALPAKRVVTQKPLAPTPPMGWSSWNKFATDINDQTIREIANALVSSGLRDAGYVYVNIDDGWQGERDAQGALHPNKNFPDMKALADYVHARGLKLGIYSSPGPKTCAGYNGSYGHIKQDADTFAAWGIDYLKYDLCSGEAFYSTAETVYATYQEMGEALNATDRDIVYSLCEYGRFDVGSWARQVGGHLWRTTGDIEDKYDVMAKIGFDKNGVANHTGPNGWNDPDMLEIGNGGMSQDEYRTHMTLWAMLSAPLVLGNDVRHMTPETLSLLTNKEVIAIDQDTLGAQGLPAKKDGTTEVWTKKLADGSTAVALFNRGDENTLISGNWADIKVKGTTVRDLWAHSDHPADEGYAYAVPKHGAVLLRVK</sequence>
<feature type="chain" id="PRO_5011568195" description="Alpha-galactosidase" evidence="6">
    <location>
        <begin position="22"/>
        <end position="498"/>
    </location>
</feature>
<accession>A0A1G4QH33</accession>
<dbReference type="FunFam" id="3.20.20.70:FF:000197">
    <property type="entry name" value="Alpha-galactosidase"/>
    <property type="match status" value="1"/>
</dbReference>
<keyword evidence="9" id="KW-1185">Reference proteome</keyword>
<dbReference type="OrthoDB" id="9807519at2"/>
<comment type="similarity">
    <text evidence="1 5">Belongs to the glycosyl hydrolase 27 family.</text>
</comment>
<dbReference type="EC" id="3.2.1.22" evidence="5"/>
<dbReference type="EMBL" id="FMTS01000001">
    <property type="protein sequence ID" value="SCW43757.1"/>
    <property type="molecule type" value="Genomic_DNA"/>
</dbReference>
<dbReference type="Gene3D" id="3.20.20.70">
    <property type="entry name" value="Aldolase class I"/>
    <property type="match status" value="1"/>
</dbReference>
<dbReference type="PANTHER" id="PTHR11452:SF75">
    <property type="entry name" value="ALPHA-GALACTOSIDASE MEL1"/>
    <property type="match status" value="1"/>
</dbReference>
<dbReference type="Gene3D" id="2.60.40.1180">
    <property type="entry name" value="Golgi alpha-mannosidase II"/>
    <property type="match status" value="1"/>
</dbReference>
<evidence type="ECO:0000256" key="1">
    <source>
        <dbReference type="ARBA" id="ARBA00009743"/>
    </source>
</evidence>
<dbReference type="CDD" id="cd14792">
    <property type="entry name" value="GH27"/>
    <property type="match status" value="1"/>
</dbReference>
<gene>
    <name evidence="8" type="ORF">SAMN02927928_1225</name>
</gene>
<dbReference type="SUPFAM" id="SSF51011">
    <property type="entry name" value="Glycosyl hydrolase domain"/>
    <property type="match status" value="1"/>
</dbReference>
<dbReference type="Proteomes" id="UP000199150">
    <property type="component" value="Unassembled WGS sequence"/>
</dbReference>
<feature type="signal peptide" evidence="6">
    <location>
        <begin position="1"/>
        <end position="21"/>
    </location>
</feature>
<dbReference type="InterPro" id="IPR002241">
    <property type="entry name" value="Glyco_hydro_27"/>
</dbReference>
<evidence type="ECO:0000313" key="9">
    <source>
        <dbReference type="Proteomes" id="UP000199150"/>
    </source>
</evidence>
<dbReference type="InterPro" id="IPR013780">
    <property type="entry name" value="Glyco_hydro_b"/>
</dbReference>
<keyword evidence="4 5" id="KW-0326">Glycosidase</keyword>
<protein>
    <recommendedName>
        <fullName evidence="5">Alpha-galactosidase</fullName>
        <ecNumber evidence="5">3.2.1.22</ecNumber>
    </recommendedName>
    <alternativeName>
        <fullName evidence="5">Melibiase</fullName>
    </alternativeName>
</protein>
<evidence type="ECO:0000256" key="3">
    <source>
        <dbReference type="ARBA" id="ARBA00022801"/>
    </source>
</evidence>
<dbReference type="PRINTS" id="PR00740">
    <property type="entry name" value="GLHYDRLASE27"/>
</dbReference>
<evidence type="ECO:0000313" key="8">
    <source>
        <dbReference type="EMBL" id="SCW43757.1"/>
    </source>
</evidence>
<organism evidence="8 9">
    <name type="scientific">Asticcacaulis taihuensis</name>
    <dbReference type="NCBI Taxonomy" id="260084"/>
    <lineage>
        <taxon>Bacteria</taxon>
        <taxon>Pseudomonadati</taxon>
        <taxon>Pseudomonadota</taxon>
        <taxon>Alphaproteobacteria</taxon>
        <taxon>Caulobacterales</taxon>
        <taxon>Caulobacteraceae</taxon>
        <taxon>Asticcacaulis</taxon>
    </lineage>
</organism>
<dbReference type="GO" id="GO:0004557">
    <property type="term" value="F:alpha-galactosidase activity"/>
    <property type="evidence" value="ECO:0007669"/>
    <property type="project" value="UniProtKB-EC"/>
</dbReference>
<dbReference type="InterPro" id="IPR000111">
    <property type="entry name" value="Glyco_hydro_27/36_CS"/>
</dbReference>
<dbReference type="Pfam" id="PF17801">
    <property type="entry name" value="Melibiase_C"/>
    <property type="match status" value="1"/>
</dbReference>
<dbReference type="InterPro" id="IPR017853">
    <property type="entry name" value="GH"/>
</dbReference>
<evidence type="ECO:0000256" key="6">
    <source>
        <dbReference type="SAM" id="SignalP"/>
    </source>
</evidence>
<keyword evidence="5" id="KW-1015">Disulfide bond</keyword>
<dbReference type="SUPFAM" id="SSF51445">
    <property type="entry name" value="(Trans)glycosidases"/>
    <property type="match status" value="1"/>
</dbReference>
<keyword evidence="3 5" id="KW-0378">Hydrolase</keyword>
<dbReference type="InterPro" id="IPR041233">
    <property type="entry name" value="Melibiase_C"/>
</dbReference>
<feature type="domain" description="Alpha galactosidase C-terminal" evidence="7">
    <location>
        <begin position="425"/>
        <end position="497"/>
    </location>
</feature>
<dbReference type="InterPro" id="IPR013785">
    <property type="entry name" value="Aldolase_TIM"/>
</dbReference>
<name>A0A1G4QH33_9CAUL</name>
<keyword evidence="2 6" id="KW-0732">Signal</keyword>
<comment type="catalytic activity">
    <reaction evidence="5">
        <text>Hydrolysis of terminal, non-reducing alpha-D-galactose residues in alpha-D-galactosides, including galactose oligosaccharides, galactomannans and galactolipids.</text>
        <dbReference type="EC" id="3.2.1.22"/>
    </reaction>
</comment>
<dbReference type="Pfam" id="PF16499">
    <property type="entry name" value="Melibiase_2"/>
    <property type="match status" value="1"/>
</dbReference>
<dbReference type="PROSITE" id="PS00512">
    <property type="entry name" value="ALPHA_GALACTOSIDASE"/>
    <property type="match status" value="1"/>
</dbReference>
<evidence type="ECO:0000259" key="7">
    <source>
        <dbReference type="Pfam" id="PF17801"/>
    </source>
</evidence>
<proteinExistence type="inferred from homology"/>
<dbReference type="PANTHER" id="PTHR11452">
    <property type="entry name" value="ALPHA-GALACTOSIDASE/ALPHA-N-ACETYLGALACTOSAMINIDASE"/>
    <property type="match status" value="1"/>
</dbReference>
<dbReference type="STRING" id="260084.SAMN02927928_1225"/>
<dbReference type="GO" id="GO:0005975">
    <property type="term" value="P:carbohydrate metabolic process"/>
    <property type="evidence" value="ECO:0007669"/>
    <property type="project" value="InterPro"/>
</dbReference>
<evidence type="ECO:0000256" key="2">
    <source>
        <dbReference type="ARBA" id="ARBA00022729"/>
    </source>
</evidence>
<dbReference type="AlphaFoldDB" id="A0A1G4QH33"/>
<evidence type="ECO:0000256" key="4">
    <source>
        <dbReference type="ARBA" id="ARBA00023295"/>
    </source>
</evidence>
<dbReference type="RefSeq" id="WP_090644894.1">
    <property type="nucleotide sequence ID" value="NZ_CBCRYE010000001.1"/>
</dbReference>
<evidence type="ECO:0000256" key="5">
    <source>
        <dbReference type="RuleBase" id="RU361168"/>
    </source>
</evidence>